<evidence type="ECO:0000256" key="2">
    <source>
        <dbReference type="ARBA" id="ARBA00040540"/>
    </source>
</evidence>
<dbReference type="PANTHER" id="PTHR22997">
    <property type="entry name" value="PIH1 DOMAIN-CONTAINING PROTEIN 1"/>
    <property type="match status" value="1"/>
</dbReference>
<feature type="region of interest" description="Disordered" evidence="3">
    <location>
        <begin position="217"/>
        <end position="287"/>
    </location>
</feature>
<evidence type="ECO:0000256" key="3">
    <source>
        <dbReference type="SAM" id="MobiDB-lite"/>
    </source>
</evidence>
<name>A0A250WYE8_9CHLO</name>
<comment type="similarity">
    <text evidence="1">Belongs to the PIH1 family.</text>
</comment>
<gene>
    <name evidence="6" type="ORF">CEUSTIGMA_g3162.t1</name>
</gene>
<dbReference type="InterPro" id="IPR041442">
    <property type="entry name" value="PIH1D1/2/3_CS-like"/>
</dbReference>
<evidence type="ECO:0000259" key="5">
    <source>
        <dbReference type="Pfam" id="PF18201"/>
    </source>
</evidence>
<sequence>MGVADEKKGIDQTLKDLKLTNEEVDKFAKAFKDPEFIKLFEDYAKEVSDPKAKAETDMYLRQLEMEGRVEEVYGKGSQLILPEPSYVIKTSNTLDNIKCFINICVCEKVEKASLKSSVNENGQKGSHFDMPLCLGPKKSGADKSGKPCSLWDFVVNPETLKMANTNPAVKQTMIETAMEHIEKQHSDVKLSRDFKLPKLIYKGTEACPTPHALAMRGEGGVSVNGRVKPTGGQESGAPVSPQNAEASNSAVNGAKRSNFSFDKQKSKPSVEPNNALSPAQEGFVHPSGEITPKWEIIHRGLIDLAEAWGDAGRGMSINGTHPKELVLRIILPGVTTVASVQLDVSRNDVSVSVPGKYRLQTPLPYPVNSDLGKAKFDKAKQQLEVTLPVIPPPLPAPPLLSTQVEEIEFLEPSAVDDVKNARPLEETAVPQLDPTMGQGYAERPESLDVVRQEAHANRIVDPAAASVSQRTENQRKWEELHVESVVTQDQPGEKVLTPSSDSDIQGVVPAQVQNPFPSVKLQPRLKSTIADELD</sequence>
<dbReference type="Proteomes" id="UP000232323">
    <property type="component" value="Unassembled WGS sequence"/>
</dbReference>
<dbReference type="Pfam" id="PF08190">
    <property type="entry name" value="PIH1"/>
    <property type="match status" value="1"/>
</dbReference>
<dbReference type="GO" id="GO:0005737">
    <property type="term" value="C:cytoplasm"/>
    <property type="evidence" value="ECO:0007669"/>
    <property type="project" value="TreeGrafter"/>
</dbReference>
<organism evidence="6 7">
    <name type="scientific">Chlamydomonas eustigma</name>
    <dbReference type="NCBI Taxonomy" id="1157962"/>
    <lineage>
        <taxon>Eukaryota</taxon>
        <taxon>Viridiplantae</taxon>
        <taxon>Chlorophyta</taxon>
        <taxon>core chlorophytes</taxon>
        <taxon>Chlorophyceae</taxon>
        <taxon>CS clade</taxon>
        <taxon>Chlamydomonadales</taxon>
        <taxon>Chlamydomonadaceae</taxon>
        <taxon>Chlamydomonas</taxon>
    </lineage>
</organism>
<evidence type="ECO:0000256" key="1">
    <source>
        <dbReference type="ARBA" id="ARBA00008511"/>
    </source>
</evidence>
<feature type="compositionally biased region" description="Polar residues" evidence="3">
    <location>
        <begin position="240"/>
        <end position="261"/>
    </location>
</feature>
<dbReference type="OrthoDB" id="546764at2759"/>
<evidence type="ECO:0000313" key="6">
    <source>
        <dbReference type="EMBL" id="GAX75719.1"/>
    </source>
</evidence>
<dbReference type="AlphaFoldDB" id="A0A250WYE8"/>
<accession>A0A250WYE8</accession>
<dbReference type="STRING" id="1157962.A0A250WYE8"/>
<comment type="caution">
    <text evidence="6">The sequence shown here is derived from an EMBL/GenBank/DDBJ whole genome shotgun (WGS) entry which is preliminary data.</text>
</comment>
<protein>
    <recommendedName>
        <fullName evidence="2">PIH1 domain-containing protein 1</fullName>
    </recommendedName>
</protein>
<dbReference type="InterPro" id="IPR050734">
    <property type="entry name" value="PIH1/Kintoun_subfamily"/>
</dbReference>
<dbReference type="InterPro" id="IPR012981">
    <property type="entry name" value="PIH1_N"/>
</dbReference>
<feature type="domain" description="PIH1 N-terminal" evidence="4">
    <location>
        <begin position="48"/>
        <end position="205"/>
    </location>
</feature>
<dbReference type="PANTHER" id="PTHR22997:SF0">
    <property type="entry name" value="PIH1 DOMAIN-CONTAINING PROTEIN 1"/>
    <property type="match status" value="1"/>
</dbReference>
<dbReference type="EMBL" id="BEGY01000013">
    <property type="protein sequence ID" value="GAX75719.1"/>
    <property type="molecule type" value="Genomic_DNA"/>
</dbReference>
<feature type="domain" description="PIH1D1/2/3 CS-like" evidence="5">
    <location>
        <begin position="291"/>
        <end position="390"/>
    </location>
</feature>
<dbReference type="Pfam" id="PF18201">
    <property type="entry name" value="PIH1_CS"/>
    <property type="match status" value="1"/>
</dbReference>
<evidence type="ECO:0000313" key="7">
    <source>
        <dbReference type="Proteomes" id="UP000232323"/>
    </source>
</evidence>
<reference evidence="6 7" key="1">
    <citation type="submission" date="2017-08" db="EMBL/GenBank/DDBJ databases">
        <title>Acidophilic green algal genome provides insights into adaptation to an acidic environment.</title>
        <authorList>
            <person name="Hirooka S."/>
            <person name="Hirose Y."/>
            <person name="Kanesaki Y."/>
            <person name="Higuchi S."/>
            <person name="Fujiwara T."/>
            <person name="Onuma R."/>
            <person name="Era A."/>
            <person name="Ohbayashi R."/>
            <person name="Uzuka A."/>
            <person name="Nozaki H."/>
            <person name="Yoshikawa H."/>
            <person name="Miyagishima S.Y."/>
        </authorList>
    </citation>
    <scope>NUCLEOTIDE SEQUENCE [LARGE SCALE GENOMIC DNA]</scope>
    <source>
        <strain evidence="6 7">NIES-2499</strain>
    </source>
</reference>
<proteinExistence type="inferred from homology"/>
<keyword evidence="7" id="KW-1185">Reference proteome</keyword>
<feature type="region of interest" description="Disordered" evidence="3">
    <location>
        <begin position="483"/>
        <end position="507"/>
    </location>
</feature>
<evidence type="ECO:0000259" key="4">
    <source>
        <dbReference type="Pfam" id="PF08190"/>
    </source>
</evidence>